<dbReference type="Proteomes" id="UP000193404">
    <property type="component" value="Chromosome"/>
</dbReference>
<dbReference type="KEGG" id="aman:B6F84_13770"/>
<reference evidence="2 3" key="1">
    <citation type="submission" date="2017-03" db="EMBL/GenBank/DDBJ databases">
        <title>Sulfur activation and transportation mechanism of thermophilic Archaea Acidianus manzaensis YN-25.</title>
        <authorList>
            <person name="Ma Y."/>
            <person name="Yang Y."/>
            <person name="Xia J."/>
        </authorList>
    </citation>
    <scope>NUCLEOTIDE SEQUENCE [LARGE SCALE GENOMIC DNA]</scope>
    <source>
        <strain evidence="2 3">YN-25</strain>
    </source>
</reference>
<dbReference type="InterPro" id="IPR054588">
    <property type="entry name" value="Csa3_N"/>
</dbReference>
<proteinExistence type="predicted"/>
<dbReference type="NCBIfam" id="TIGR01884">
    <property type="entry name" value="cas_HTH"/>
    <property type="match status" value="1"/>
</dbReference>
<dbReference type="OrthoDB" id="36743at2157"/>
<evidence type="ECO:0000259" key="1">
    <source>
        <dbReference type="Pfam" id="PF22662"/>
    </source>
</evidence>
<gene>
    <name evidence="2" type="ORF">B6F84_13770</name>
</gene>
<dbReference type="SUPFAM" id="SSF46785">
    <property type="entry name" value="Winged helix' DNA-binding domain"/>
    <property type="match status" value="1"/>
</dbReference>
<dbReference type="EMBL" id="CP020477">
    <property type="protein sequence ID" value="ARM76980.1"/>
    <property type="molecule type" value="Genomic_DNA"/>
</dbReference>
<name>A0A1W6K395_9CREN</name>
<evidence type="ECO:0000313" key="2">
    <source>
        <dbReference type="EMBL" id="ARM76980.1"/>
    </source>
</evidence>
<dbReference type="Gene3D" id="3.40.50.11700">
    <property type="match status" value="1"/>
</dbReference>
<dbReference type="Gene3D" id="1.10.10.10">
    <property type="entry name" value="Winged helix-like DNA-binding domain superfamily/Winged helix DNA-binding domain"/>
    <property type="match status" value="1"/>
</dbReference>
<dbReference type="InterPro" id="IPR036388">
    <property type="entry name" value="WH-like_DNA-bd_sf"/>
</dbReference>
<dbReference type="Pfam" id="PF22662">
    <property type="entry name" value="Csa3_N"/>
    <property type="match status" value="1"/>
</dbReference>
<keyword evidence="3" id="KW-1185">Reference proteome</keyword>
<feature type="domain" description="Csa3 N-terminal" evidence="1">
    <location>
        <begin position="2"/>
        <end position="109"/>
    </location>
</feature>
<dbReference type="InterPro" id="IPR010163">
    <property type="entry name" value="Csa3"/>
</dbReference>
<dbReference type="AlphaFoldDB" id="A0A1W6K395"/>
<dbReference type="GeneID" id="41592008"/>
<protein>
    <recommendedName>
        <fullName evidence="1">Csa3 N-terminal domain-containing protein</fullName>
    </recommendedName>
</protein>
<evidence type="ECO:0000313" key="3">
    <source>
        <dbReference type="Proteomes" id="UP000193404"/>
    </source>
</evidence>
<accession>A0A1W6K395</accession>
<sequence length="216" mass="24552">MKVLVLSLGFTVEYLVRIISTRGTSDVEKIIIFTSFGEDPLSRKRAEDTINYAKDYLSKAGLNYEIKALDISKSFLNVVLQIAETLKKYNEMEIYILGGMRLFALSLYYYGLVAKSLNKNVKVILYTEDMSLIGELPLTIPEKLKDEEIKILKVIENQKSLKDIAKSLNKSISTISKQMDSLEENKLVECQKIGNLKQCKITELGKILLQLEDKNV</sequence>
<dbReference type="STRING" id="282676.B6F84_13770"/>
<organism evidence="2 3">
    <name type="scientific">Acidianus manzaensis</name>
    <dbReference type="NCBI Taxonomy" id="282676"/>
    <lineage>
        <taxon>Archaea</taxon>
        <taxon>Thermoproteota</taxon>
        <taxon>Thermoprotei</taxon>
        <taxon>Sulfolobales</taxon>
        <taxon>Sulfolobaceae</taxon>
        <taxon>Acidianus</taxon>
    </lineage>
</organism>
<dbReference type="InterPro" id="IPR036390">
    <property type="entry name" value="WH_DNA-bd_sf"/>
</dbReference>
<dbReference type="RefSeq" id="WP_148692774.1">
    <property type="nucleotide sequence ID" value="NZ_CP020477.1"/>
</dbReference>